<organism evidence="1 2">
    <name type="scientific">Penicillium angulare</name>
    <dbReference type="NCBI Taxonomy" id="116970"/>
    <lineage>
        <taxon>Eukaryota</taxon>
        <taxon>Fungi</taxon>
        <taxon>Dikarya</taxon>
        <taxon>Ascomycota</taxon>
        <taxon>Pezizomycotina</taxon>
        <taxon>Eurotiomycetes</taxon>
        <taxon>Eurotiomycetidae</taxon>
        <taxon>Eurotiales</taxon>
        <taxon>Aspergillaceae</taxon>
        <taxon>Penicillium</taxon>
    </lineage>
</organism>
<comment type="caution">
    <text evidence="1">The sequence shown here is derived from an EMBL/GenBank/DDBJ whole genome shotgun (WGS) entry which is preliminary data.</text>
</comment>
<dbReference type="EMBL" id="JAPQKH010000012">
    <property type="protein sequence ID" value="KAJ5080843.1"/>
    <property type="molecule type" value="Genomic_DNA"/>
</dbReference>
<dbReference type="OrthoDB" id="4526503at2759"/>
<reference evidence="1" key="2">
    <citation type="journal article" date="2023" name="IMA Fungus">
        <title>Comparative genomic study of the Penicillium genus elucidates a diverse pangenome and 15 lateral gene transfer events.</title>
        <authorList>
            <person name="Petersen C."/>
            <person name="Sorensen T."/>
            <person name="Nielsen M.R."/>
            <person name="Sondergaard T.E."/>
            <person name="Sorensen J.L."/>
            <person name="Fitzpatrick D.A."/>
            <person name="Frisvad J.C."/>
            <person name="Nielsen K.L."/>
        </authorList>
    </citation>
    <scope>NUCLEOTIDE SEQUENCE</scope>
    <source>
        <strain evidence="1">IBT 30069</strain>
    </source>
</reference>
<evidence type="ECO:0000313" key="2">
    <source>
        <dbReference type="Proteomes" id="UP001149165"/>
    </source>
</evidence>
<keyword evidence="2" id="KW-1185">Reference proteome</keyword>
<dbReference type="AlphaFoldDB" id="A0A9W9EFD4"/>
<reference evidence="1" key="1">
    <citation type="submission" date="2022-11" db="EMBL/GenBank/DDBJ databases">
        <authorList>
            <person name="Petersen C."/>
        </authorList>
    </citation>
    <scope>NUCLEOTIDE SEQUENCE</scope>
    <source>
        <strain evidence="1">IBT 30069</strain>
    </source>
</reference>
<gene>
    <name evidence="1" type="ORF">N7456_013553</name>
</gene>
<sequence length="372" mass="42903">MKPLYRQLKDRHKKLSHIHDHLGHFESDELTDGILAHLGIDLSPMEMGTGMTSTSIIPYFIPRADFPSSDDILRMSLDIRRRYDCILEHGHILDRRRSDSQEELEEDTQSERTLFPIKLIDTFFNYMHSFDPARKSFWRLGWRSCYGWMRHIPGPDSPRHCSHRGKIEHSQCDSSGIGQNICRREQSIKLHPELSDAEYDSNKEDSIPVTFRTCASHGAHWATISKIGKRRPFVMEVLFLIDWILYGMETQIKELSELPDGGKVENFNHILPRLAVFFDDEGLARVIYAYFDGKLKVQFTEALDFSGLEKTPPPGGMYKDVLEQSKYHEKMDMLLKWAWPIVQGDTSKENLLPGLGIDIEDEDGDADADGYV</sequence>
<protein>
    <submittedName>
        <fullName evidence="1">Uncharacterized protein</fullName>
    </submittedName>
</protein>
<proteinExistence type="predicted"/>
<evidence type="ECO:0000313" key="1">
    <source>
        <dbReference type="EMBL" id="KAJ5080843.1"/>
    </source>
</evidence>
<accession>A0A9W9EFD4</accession>
<dbReference type="Proteomes" id="UP001149165">
    <property type="component" value="Unassembled WGS sequence"/>
</dbReference>
<name>A0A9W9EFD4_9EURO</name>